<accession>A0A926D456</accession>
<keyword evidence="4 8" id="KW-0694">RNA-binding</keyword>
<dbReference type="RefSeq" id="WP_249315077.1">
    <property type="nucleotide sequence ID" value="NZ_JACRSR010000001.1"/>
</dbReference>
<dbReference type="EMBL" id="JACRSR010000001">
    <property type="protein sequence ID" value="MBC8531012.1"/>
    <property type="molecule type" value="Genomic_DNA"/>
</dbReference>
<dbReference type="Gene3D" id="1.20.58.110">
    <property type="entry name" value="Ribosomal protein S20"/>
    <property type="match status" value="1"/>
</dbReference>
<evidence type="ECO:0000313" key="10">
    <source>
        <dbReference type="Proteomes" id="UP000623172"/>
    </source>
</evidence>
<evidence type="ECO:0000256" key="8">
    <source>
        <dbReference type="HAMAP-Rule" id="MF_00500"/>
    </source>
</evidence>
<evidence type="ECO:0000256" key="2">
    <source>
        <dbReference type="ARBA" id="ARBA00007634"/>
    </source>
</evidence>
<dbReference type="NCBIfam" id="TIGR00029">
    <property type="entry name" value="S20"/>
    <property type="match status" value="1"/>
</dbReference>
<evidence type="ECO:0000256" key="5">
    <source>
        <dbReference type="ARBA" id="ARBA00022980"/>
    </source>
</evidence>
<dbReference type="Pfam" id="PF01649">
    <property type="entry name" value="Ribosomal_S20p"/>
    <property type="match status" value="1"/>
</dbReference>
<evidence type="ECO:0000313" key="9">
    <source>
        <dbReference type="EMBL" id="MBC8531012.1"/>
    </source>
</evidence>
<keyword evidence="6 8" id="KW-0687">Ribonucleoprotein</keyword>
<dbReference type="InterPro" id="IPR002583">
    <property type="entry name" value="Ribosomal_bS20"/>
</dbReference>
<dbReference type="GO" id="GO:0015935">
    <property type="term" value="C:small ribosomal subunit"/>
    <property type="evidence" value="ECO:0007669"/>
    <property type="project" value="TreeGrafter"/>
</dbReference>
<dbReference type="InterPro" id="IPR036510">
    <property type="entry name" value="Ribosomal_bS20_sf"/>
</dbReference>
<dbReference type="Proteomes" id="UP000623172">
    <property type="component" value="Unassembled WGS sequence"/>
</dbReference>
<evidence type="ECO:0000256" key="7">
    <source>
        <dbReference type="ARBA" id="ARBA00035136"/>
    </source>
</evidence>
<sequence>MPQIKSAMKRVKVTEKKNMRNRVLKSSLKTTLKKFDSACADKNVGEAETLFVEATSAVDKAVTKGILHRNTANHKKAYLARHLDAAKAE</sequence>
<dbReference type="SUPFAM" id="SSF46992">
    <property type="entry name" value="Ribosomal protein S20"/>
    <property type="match status" value="1"/>
</dbReference>
<protein>
    <recommendedName>
        <fullName evidence="7 8">Small ribosomal subunit protein bS20</fullName>
    </recommendedName>
</protein>
<gene>
    <name evidence="8 9" type="primary">rpsT</name>
    <name evidence="9" type="ORF">H8696_04030</name>
</gene>
<name>A0A926D456_9FIRM</name>
<dbReference type="FunFam" id="1.20.58.110:FF:000001">
    <property type="entry name" value="30S ribosomal protein S20"/>
    <property type="match status" value="1"/>
</dbReference>
<comment type="function">
    <text evidence="1 8">Binds directly to 16S ribosomal RNA.</text>
</comment>
<keyword evidence="5 8" id="KW-0689">Ribosomal protein</keyword>
<evidence type="ECO:0000256" key="3">
    <source>
        <dbReference type="ARBA" id="ARBA00022730"/>
    </source>
</evidence>
<dbReference type="PANTHER" id="PTHR33398:SF1">
    <property type="entry name" value="SMALL RIBOSOMAL SUBUNIT PROTEIN BS20C"/>
    <property type="match status" value="1"/>
</dbReference>
<dbReference type="GO" id="GO:0003735">
    <property type="term" value="F:structural constituent of ribosome"/>
    <property type="evidence" value="ECO:0007669"/>
    <property type="project" value="InterPro"/>
</dbReference>
<proteinExistence type="inferred from homology"/>
<dbReference type="GO" id="GO:0006412">
    <property type="term" value="P:translation"/>
    <property type="evidence" value="ECO:0007669"/>
    <property type="project" value="UniProtKB-UniRule"/>
</dbReference>
<evidence type="ECO:0000256" key="1">
    <source>
        <dbReference type="ARBA" id="ARBA00003134"/>
    </source>
</evidence>
<dbReference type="AlphaFoldDB" id="A0A926D456"/>
<keyword evidence="3 8" id="KW-0699">rRNA-binding</keyword>
<keyword evidence="10" id="KW-1185">Reference proteome</keyword>
<comment type="caution">
    <text evidence="9">The sequence shown here is derived from an EMBL/GenBank/DDBJ whole genome shotgun (WGS) entry which is preliminary data.</text>
</comment>
<dbReference type="PANTHER" id="PTHR33398">
    <property type="entry name" value="30S RIBOSOMAL PROTEIN S20"/>
    <property type="match status" value="1"/>
</dbReference>
<dbReference type="GO" id="GO:0070181">
    <property type="term" value="F:small ribosomal subunit rRNA binding"/>
    <property type="evidence" value="ECO:0007669"/>
    <property type="project" value="TreeGrafter"/>
</dbReference>
<reference evidence="9" key="1">
    <citation type="submission" date="2020-08" db="EMBL/GenBank/DDBJ databases">
        <title>Genome public.</title>
        <authorList>
            <person name="Liu C."/>
            <person name="Sun Q."/>
        </authorList>
    </citation>
    <scope>NUCLEOTIDE SEQUENCE</scope>
    <source>
        <strain evidence="9">NSJ-53</strain>
    </source>
</reference>
<dbReference type="GO" id="GO:0005829">
    <property type="term" value="C:cytosol"/>
    <property type="evidence" value="ECO:0007669"/>
    <property type="project" value="TreeGrafter"/>
</dbReference>
<comment type="similarity">
    <text evidence="2 8">Belongs to the bacterial ribosomal protein bS20 family.</text>
</comment>
<evidence type="ECO:0000256" key="6">
    <source>
        <dbReference type="ARBA" id="ARBA00023274"/>
    </source>
</evidence>
<evidence type="ECO:0000256" key="4">
    <source>
        <dbReference type="ARBA" id="ARBA00022884"/>
    </source>
</evidence>
<dbReference type="HAMAP" id="MF_00500">
    <property type="entry name" value="Ribosomal_bS20"/>
    <property type="match status" value="1"/>
</dbReference>
<organism evidence="9 10">
    <name type="scientific">Gehongia tenuis</name>
    <dbReference type="NCBI Taxonomy" id="2763655"/>
    <lineage>
        <taxon>Bacteria</taxon>
        <taxon>Bacillati</taxon>
        <taxon>Bacillota</taxon>
        <taxon>Clostridia</taxon>
        <taxon>Christensenellales</taxon>
        <taxon>Christensenellaceae</taxon>
        <taxon>Gehongia</taxon>
    </lineage>
</organism>